<accession>A0AAN9ACQ7</accession>
<dbReference type="Proteomes" id="UP001381693">
    <property type="component" value="Unassembled WGS sequence"/>
</dbReference>
<protein>
    <submittedName>
        <fullName evidence="1">Uncharacterized protein</fullName>
    </submittedName>
</protein>
<evidence type="ECO:0000313" key="2">
    <source>
        <dbReference type="Proteomes" id="UP001381693"/>
    </source>
</evidence>
<organism evidence="1 2">
    <name type="scientific">Halocaridina rubra</name>
    <name type="common">Hawaiian red shrimp</name>
    <dbReference type="NCBI Taxonomy" id="373956"/>
    <lineage>
        <taxon>Eukaryota</taxon>
        <taxon>Metazoa</taxon>
        <taxon>Ecdysozoa</taxon>
        <taxon>Arthropoda</taxon>
        <taxon>Crustacea</taxon>
        <taxon>Multicrustacea</taxon>
        <taxon>Malacostraca</taxon>
        <taxon>Eumalacostraca</taxon>
        <taxon>Eucarida</taxon>
        <taxon>Decapoda</taxon>
        <taxon>Pleocyemata</taxon>
        <taxon>Caridea</taxon>
        <taxon>Atyoidea</taxon>
        <taxon>Atyidae</taxon>
        <taxon>Halocaridina</taxon>
    </lineage>
</organism>
<dbReference type="EMBL" id="JAXCGZ010005726">
    <property type="protein sequence ID" value="KAK7081010.1"/>
    <property type="molecule type" value="Genomic_DNA"/>
</dbReference>
<name>A0AAN9ACQ7_HALRR</name>
<comment type="caution">
    <text evidence="1">The sequence shown here is derived from an EMBL/GenBank/DDBJ whole genome shotgun (WGS) entry which is preliminary data.</text>
</comment>
<proteinExistence type="predicted"/>
<dbReference type="AlphaFoldDB" id="A0AAN9ACQ7"/>
<keyword evidence="2" id="KW-1185">Reference proteome</keyword>
<reference evidence="1 2" key="1">
    <citation type="submission" date="2023-11" db="EMBL/GenBank/DDBJ databases">
        <title>Halocaridina rubra genome assembly.</title>
        <authorList>
            <person name="Smith C."/>
        </authorList>
    </citation>
    <scope>NUCLEOTIDE SEQUENCE [LARGE SCALE GENOMIC DNA]</scope>
    <source>
        <strain evidence="1">EP-1</strain>
        <tissue evidence="1">Whole</tissue>
    </source>
</reference>
<sequence>MSDCFQFLRCRLQFIKVACDQFSLPEQLEIQENIVASHALIEFIYLADLLIIRWHGFAGSHIPSHEVCPLDQILMALCPSLHHPTSFYRALEKHRVELAY</sequence>
<gene>
    <name evidence="1" type="ORF">SK128_003779</name>
</gene>
<evidence type="ECO:0000313" key="1">
    <source>
        <dbReference type="EMBL" id="KAK7081010.1"/>
    </source>
</evidence>